<dbReference type="SUPFAM" id="SSF50129">
    <property type="entry name" value="GroES-like"/>
    <property type="match status" value="1"/>
</dbReference>
<dbReference type="EMBL" id="UGMN01000002">
    <property type="protein sequence ID" value="STU76083.1"/>
    <property type="molecule type" value="Genomic_DNA"/>
</dbReference>
<proteinExistence type="predicted"/>
<dbReference type="EMBL" id="UGLU01000003">
    <property type="protein sequence ID" value="STW25843.1"/>
    <property type="molecule type" value="Genomic_DNA"/>
</dbReference>
<dbReference type="Proteomes" id="UP000254387">
    <property type="component" value="Unassembled WGS sequence"/>
</dbReference>
<dbReference type="InterPro" id="IPR011032">
    <property type="entry name" value="GroES-like_sf"/>
</dbReference>
<name>A0A377YB97_KLEPN</name>
<evidence type="ECO:0000313" key="1">
    <source>
        <dbReference type="EMBL" id="STU76083.1"/>
    </source>
</evidence>
<dbReference type="Gene3D" id="3.90.180.10">
    <property type="entry name" value="Medium-chain alcohol dehydrogenases, catalytic domain"/>
    <property type="match status" value="1"/>
</dbReference>
<gene>
    <name evidence="2" type="ORF">NCTC5051_05636</name>
    <name evidence="1" type="ORF">NCTC5053_00137</name>
</gene>
<organism evidence="2 3">
    <name type="scientific">Klebsiella pneumoniae</name>
    <dbReference type="NCBI Taxonomy" id="573"/>
    <lineage>
        <taxon>Bacteria</taxon>
        <taxon>Pseudomonadati</taxon>
        <taxon>Pseudomonadota</taxon>
        <taxon>Gammaproteobacteria</taxon>
        <taxon>Enterobacterales</taxon>
        <taxon>Enterobacteriaceae</taxon>
        <taxon>Klebsiella/Raoultella group</taxon>
        <taxon>Klebsiella</taxon>
        <taxon>Klebsiella pneumoniae complex</taxon>
    </lineage>
</organism>
<evidence type="ECO:0000313" key="4">
    <source>
        <dbReference type="Proteomes" id="UP000254387"/>
    </source>
</evidence>
<dbReference type="GO" id="GO:0016829">
    <property type="term" value="F:lyase activity"/>
    <property type="evidence" value="ECO:0007669"/>
    <property type="project" value="UniProtKB-KW"/>
</dbReference>
<evidence type="ECO:0000313" key="3">
    <source>
        <dbReference type="Proteomes" id="UP000254141"/>
    </source>
</evidence>
<keyword evidence="2" id="KW-0456">Lyase</keyword>
<reference evidence="3 4" key="1">
    <citation type="submission" date="2018-06" db="EMBL/GenBank/DDBJ databases">
        <authorList>
            <consortium name="Pathogen Informatics"/>
            <person name="Doyle S."/>
        </authorList>
    </citation>
    <scope>NUCLEOTIDE SEQUENCE [LARGE SCALE GENOMIC DNA]</scope>
    <source>
        <strain evidence="2 3">NCTC5051</strain>
        <strain evidence="1 4">NCTC5053</strain>
    </source>
</reference>
<accession>A0A377YB97</accession>
<dbReference type="Proteomes" id="UP000254141">
    <property type="component" value="Unassembled WGS sequence"/>
</dbReference>
<sequence length="83" mass="9246">MKAVGFWQPGESTSVIEDLSLPHPSMPKGRDLLIRVRAVAVNPRDLKSRRNISPSAGNLRKARTVLTLCSQLDCMLCTRCRLL</sequence>
<protein>
    <submittedName>
        <fullName evidence="1 2">Alginate lyase</fullName>
    </submittedName>
</protein>
<dbReference type="AlphaFoldDB" id="A0A377YB97"/>
<evidence type="ECO:0000313" key="2">
    <source>
        <dbReference type="EMBL" id="STW25843.1"/>
    </source>
</evidence>